<dbReference type="GO" id="GO:0006520">
    <property type="term" value="P:amino acid metabolic process"/>
    <property type="evidence" value="ECO:0000318"/>
    <property type="project" value="GO_Central"/>
</dbReference>
<reference evidence="3" key="3">
    <citation type="submission" date="2023-03" db="UniProtKB">
        <authorList>
            <consortium name="EnsemblPlants"/>
        </authorList>
    </citation>
    <scope>IDENTIFICATION</scope>
    <source>
        <strain evidence="3">cv. Chiifu-401-42</strain>
    </source>
</reference>
<reference evidence="3 4" key="1">
    <citation type="journal article" date="2011" name="Nat. Genet.">
        <title>The genome of the mesopolyploid crop species Brassica rapa.</title>
        <authorList>
            <consortium name="Brassica rapa Genome Sequencing Project Consortium"/>
            <person name="Wang X."/>
            <person name="Wang H."/>
            <person name="Wang J."/>
            <person name="Sun R."/>
            <person name="Wu J."/>
            <person name="Liu S."/>
            <person name="Bai Y."/>
            <person name="Mun J.H."/>
            <person name="Bancroft I."/>
            <person name="Cheng F."/>
            <person name="Huang S."/>
            <person name="Li X."/>
            <person name="Hua W."/>
            <person name="Wang J."/>
            <person name="Wang X."/>
            <person name="Freeling M."/>
            <person name="Pires J.C."/>
            <person name="Paterson A.H."/>
            <person name="Chalhoub B."/>
            <person name="Wang B."/>
            <person name="Hayward A."/>
            <person name="Sharpe A.G."/>
            <person name="Park B.S."/>
            <person name="Weisshaar B."/>
            <person name="Liu B."/>
            <person name="Li B."/>
            <person name="Liu B."/>
            <person name="Tong C."/>
            <person name="Song C."/>
            <person name="Duran C."/>
            <person name="Peng C."/>
            <person name="Geng C."/>
            <person name="Koh C."/>
            <person name="Lin C."/>
            <person name="Edwards D."/>
            <person name="Mu D."/>
            <person name="Shen D."/>
            <person name="Soumpourou E."/>
            <person name="Li F."/>
            <person name="Fraser F."/>
            <person name="Conant G."/>
            <person name="Lassalle G."/>
            <person name="King G.J."/>
            <person name="Bonnema G."/>
            <person name="Tang H."/>
            <person name="Wang H."/>
            <person name="Belcram H."/>
            <person name="Zhou H."/>
            <person name="Hirakawa H."/>
            <person name="Abe H."/>
            <person name="Guo H."/>
            <person name="Wang H."/>
            <person name="Jin H."/>
            <person name="Parkin I.A."/>
            <person name="Batley J."/>
            <person name="Kim J.S."/>
            <person name="Just J."/>
            <person name="Li J."/>
            <person name="Xu J."/>
            <person name="Deng J."/>
            <person name="Kim J.A."/>
            <person name="Li J."/>
            <person name="Yu J."/>
            <person name="Meng J."/>
            <person name="Wang J."/>
            <person name="Min J."/>
            <person name="Poulain J."/>
            <person name="Wang J."/>
            <person name="Hatakeyama K."/>
            <person name="Wu K."/>
            <person name="Wang L."/>
            <person name="Fang L."/>
            <person name="Trick M."/>
            <person name="Links M.G."/>
            <person name="Zhao M."/>
            <person name="Jin M."/>
            <person name="Ramchiary N."/>
            <person name="Drou N."/>
            <person name="Berkman P.J."/>
            <person name="Cai Q."/>
            <person name="Huang Q."/>
            <person name="Li R."/>
            <person name="Tabata S."/>
            <person name="Cheng S."/>
            <person name="Zhang S."/>
            <person name="Zhang S."/>
            <person name="Huang S."/>
            <person name="Sato S."/>
            <person name="Sun S."/>
            <person name="Kwon S.J."/>
            <person name="Choi S.R."/>
            <person name="Lee T.H."/>
            <person name="Fan W."/>
            <person name="Zhao X."/>
            <person name="Tan X."/>
            <person name="Xu X."/>
            <person name="Wang Y."/>
            <person name="Qiu Y."/>
            <person name="Yin Y."/>
            <person name="Li Y."/>
            <person name="Du Y."/>
            <person name="Liao Y."/>
            <person name="Lim Y."/>
            <person name="Narusaka Y."/>
            <person name="Wang Y."/>
            <person name="Wang Z."/>
            <person name="Li Z."/>
            <person name="Wang Z."/>
            <person name="Xiong Z."/>
            <person name="Zhang Z."/>
        </authorList>
    </citation>
    <scope>NUCLEOTIDE SEQUENCE [LARGE SCALE GENOMIC DNA]</scope>
    <source>
        <strain evidence="3 4">cv. Chiifu-401-42</strain>
    </source>
</reference>
<dbReference type="AlphaFoldDB" id="M4CS50"/>
<evidence type="ECO:0000313" key="4">
    <source>
        <dbReference type="Proteomes" id="UP000011750"/>
    </source>
</evidence>
<organism evidence="3 4">
    <name type="scientific">Brassica campestris</name>
    <name type="common">Field mustard</name>
    <dbReference type="NCBI Taxonomy" id="3711"/>
    <lineage>
        <taxon>Eukaryota</taxon>
        <taxon>Viridiplantae</taxon>
        <taxon>Streptophyta</taxon>
        <taxon>Embryophyta</taxon>
        <taxon>Tracheophyta</taxon>
        <taxon>Spermatophyta</taxon>
        <taxon>Magnoliopsida</taxon>
        <taxon>eudicotyledons</taxon>
        <taxon>Gunneridae</taxon>
        <taxon>Pentapetalae</taxon>
        <taxon>rosids</taxon>
        <taxon>malvids</taxon>
        <taxon>Brassicales</taxon>
        <taxon>Brassicaceae</taxon>
        <taxon>Brassiceae</taxon>
        <taxon>Brassica</taxon>
    </lineage>
</organism>
<dbReference type="PANTHER" id="PTHR43795">
    <property type="entry name" value="BIFUNCTIONAL ASPARTATE AMINOTRANSFERASE AND GLUTAMATE/ASPARTATE-PREPHENATE AMINOTRANSFERASE-RELATED"/>
    <property type="match status" value="1"/>
</dbReference>
<dbReference type="Gramene" id="Bra007042.1">
    <property type="protein sequence ID" value="Bra007042.1-P"/>
    <property type="gene ID" value="Bra007042"/>
</dbReference>
<keyword evidence="4" id="KW-1185">Reference proteome</keyword>
<proteinExistence type="predicted"/>
<name>M4CS50_BRACM</name>
<dbReference type="Gene3D" id="3.40.640.10">
    <property type="entry name" value="Type I PLP-dependent aspartate aminotransferase-like (Major domain)"/>
    <property type="match status" value="1"/>
</dbReference>
<sequence>MLFSAYGAVCVVLRVTLDAVFKEAYDVVVPLKLKDSSWLPLIAESQSHVLTIRVQLLSKRSKTYEDEASYVQLQLYKWEGDARTFNKPGPYIEMVTSPNNPDGTIREPVVNRGGKVIYDFAYYWPHYTPITHRQDHDIMLFTFSKIAGGSLCDLILLLHDSLLFVVGAHKGEGDFNVDCEWNRMTWRHKKFSLAFQLFSVNNMSISQTFKSLMCHVLEITLCYYCVDDL</sequence>
<dbReference type="InterPro" id="IPR015421">
    <property type="entry name" value="PyrdxlP-dep_Trfase_major"/>
</dbReference>
<dbReference type="PANTHER" id="PTHR43795:SF75">
    <property type="entry name" value="GENOME ASSEMBLY, CHROMOSOME: A09"/>
    <property type="match status" value="1"/>
</dbReference>
<evidence type="ECO:0000313" key="3">
    <source>
        <dbReference type="EnsemblPlants" id="Bra007042.1-P"/>
    </source>
</evidence>
<keyword evidence="1" id="KW-0663">Pyridoxal phosphate</keyword>
<dbReference type="Pfam" id="PF04864">
    <property type="entry name" value="Alliinase_C"/>
    <property type="match status" value="1"/>
</dbReference>
<accession>M4CS50</accession>
<dbReference type="InterPro" id="IPR015424">
    <property type="entry name" value="PyrdxlP-dep_Trfase"/>
</dbReference>
<reference evidence="3 4" key="2">
    <citation type="journal article" date="2018" name="Hortic Res">
        <title>Improved Brassica rapa reference genome by single-molecule sequencing and chromosome conformation capture technologies.</title>
        <authorList>
            <person name="Zhang L."/>
            <person name="Cai X."/>
            <person name="Wu J."/>
            <person name="Liu M."/>
            <person name="Grob S."/>
            <person name="Cheng F."/>
            <person name="Liang J."/>
            <person name="Cai C."/>
            <person name="Liu Z."/>
            <person name="Liu B."/>
            <person name="Wang F."/>
            <person name="Li S."/>
            <person name="Liu F."/>
            <person name="Li X."/>
            <person name="Cheng L."/>
            <person name="Yang W."/>
            <person name="Li M.H."/>
            <person name="Grossniklaus U."/>
            <person name="Zheng H."/>
            <person name="Wang X."/>
        </authorList>
    </citation>
    <scope>NUCLEOTIDE SEQUENCE [LARGE SCALE GENOMIC DNA]</scope>
    <source>
        <strain evidence="3 4">cv. Chiifu-401-42</strain>
    </source>
</reference>
<protein>
    <recommendedName>
        <fullName evidence="2">Alliinase C-terminal domain-containing protein</fullName>
    </recommendedName>
</protein>
<evidence type="ECO:0000256" key="1">
    <source>
        <dbReference type="ARBA" id="ARBA00022898"/>
    </source>
</evidence>
<dbReference type="GO" id="GO:0008483">
    <property type="term" value="F:transaminase activity"/>
    <property type="evidence" value="ECO:0000318"/>
    <property type="project" value="GO_Central"/>
</dbReference>
<dbReference type="eggNOG" id="ENOG502QTGD">
    <property type="taxonomic scope" value="Eukaryota"/>
</dbReference>
<dbReference type="HOGENOM" id="CLU_1211275_0_0_1"/>
<dbReference type="InterPro" id="IPR050478">
    <property type="entry name" value="Ethylene_sulfur-biosynth"/>
</dbReference>
<dbReference type="Proteomes" id="UP000011750">
    <property type="component" value="Chromosome A09"/>
</dbReference>
<dbReference type="SUPFAM" id="SSF53383">
    <property type="entry name" value="PLP-dependent transferases"/>
    <property type="match status" value="1"/>
</dbReference>
<dbReference type="EnsemblPlants" id="Bra007042.1">
    <property type="protein sequence ID" value="Bra007042.1-P"/>
    <property type="gene ID" value="Bra007042"/>
</dbReference>
<dbReference type="InParanoid" id="M4CS50"/>
<evidence type="ECO:0000259" key="2">
    <source>
        <dbReference type="Pfam" id="PF04864"/>
    </source>
</evidence>
<dbReference type="InterPro" id="IPR006948">
    <property type="entry name" value="Alliinase_C"/>
</dbReference>
<dbReference type="GO" id="GO:0016846">
    <property type="term" value="F:carbon-sulfur lyase activity"/>
    <property type="evidence" value="ECO:0007669"/>
    <property type="project" value="InterPro"/>
</dbReference>
<feature type="domain" description="Alliinase C-terminal" evidence="2">
    <location>
        <begin position="62"/>
        <end position="149"/>
    </location>
</feature>